<proteinExistence type="predicted"/>
<gene>
    <name evidence="2" type="ORF">LLUT_LOCUS34779</name>
</gene>
<reference evidence="2 3" key="1">
    <citation type="submission" date="2024-03" db="EMBL/GenBank/DDBJ databases">
        <authorList>
            <person name="Martinez-Hernandez J."/>
        </authorList>
    </citation>
    <scope>NUCLEOTIDE SEQUENCE [LARGE SCALE GENOMIC DNA]</scope>
</reference>
<evidence type="ECO:0000256" key="1">
    <source>
        <dbReference type="SAM" id="MobiDB-lite"/>
    </source>
</evidence>
<accession>A0AAV1YL96</accession>
<comment type="caution">
    <text evidence="2">The sequence shown here is derived from an EMBL/GenBank/DDBJ whole genome shotgun (WGS) entry which is preliminary data.</text>
</comment>
<organism evidence="2 3">
    <name type="scientific">Lupinus luteus</name>
    <name type="common">European yellow lupine</name>
    <dbReference type="NCBI Taxonomy" id="3873"/>
    <lineage>
        <taxon>Eukaryota</taxon>
        <taxon>Viridiplantae</taxon>
        <taxon>Streptophyta</taxon>
        <taxon>Embryophyta</taxon>
        <taxon>Tracheophyta</taxon>
        <taxon>Spermatophyta</taxon>
        <taxon>Magnoliopsida</taxon>
        <taxon>eudicotyledons</taxon>
        <taxon>Gunneridae</taxon>
        <taxon>Pentapetalae</taxon>
        <taxon>rosids</taxon>
        <taxon>fabids</taxon>
        <taxon>Fabales</taxon>
        <taxon>Fabaceae</taxon>
        <taxon>Papilionoideae</taxon>
        <taxon>50 kb inversion clade</taxon>
        <taxon>genistoids sensu lato</taxon>
        <taxon>core genistoids</taxon>
        <taxon>Genisteae</taxon>
        <taxon>Lupinus</taxon>
    </lineage>
</organism>
<dbReference type="PANTHER" id="PTHR34546">
    <property type="entry name" value="OS06G0153600 PROTEIN"/>
    <property type="match status" value="1"/>
</dbReference>
<keyword evidence="3" id="KW-1185">Reference proteome</keyword>
<protein>
    <submittedName>
        <fullName evidence="2">Uncharacterized protein</fullName>
    </submittedName>
</protein>
<dbReference type="EMBL" id="CAXHTB010000025">
    <property type="protein sequence ID" value="CAL0333719.1"/>
    <property type="molecule type" value="Genomic_DNA"/>
</dbReference>
<dbReference type="AlphaFoldDB" id="A0AAV1YL96"/>
<sequence>MNNRYSYDEQKLTEEVIYLHSLWHQGPPTQSNPIPIPIPIPILNPNPIPIPTPFHYPPPHHQHPFAPSYTRSFPHHTSTSYTNINKKRPRDTEPGIEWPCPPSPGPSPKKWGPLKPHFTLSPALTTTLSAQEKEKLSVLRAQTKASKAIRDILINDSDDSDKDDDNKEDDYDLEEIEDIIVGIFMEDDEMRGYYQKCYESGEFCCLVCGAIGKKKSGRRYKDCNRLVQHSMSISVKKTAHRAFGQAVCKVLGWDIHRFPTIVMKEPDAECSSKRGGGH</sequence>
<evidence type="ECO:0000313" key="2">
    <source>
        <dbReference type="EMBL" id="CAL0333719.1"/>
    </source>
</evidence>
<dbReference type="Proteomes" id="UP001497480">
    <property type="component" value="Unassembled WGS sequence"/>
</dbReference>
<dbReference type="PANTHER" id="PTHR34546:SF3">
    <property type="entry name" value="OS06G0153600 PROTEIN"/>
    <property type="match status" value="1"/>
</dbReference>
<feature type="compositionally biased region" description="Polar residues" evidence="1">
    <location>
        <begin position="74"/>
        <end position="84"/>
    </location>
</feature>
<name>A0AAV1YL96_LUPLU</name>
<feature type="region of interest" description="Disordered" evidence="1">
    <location>
        <begin position="74"/>
        <end position="112"/>
    </location>
</feature>
<evidence type="ECO:0000313" key="3">
    <source>
        <dbReference type="Proteomes" id="UP001497480"/>
    </source>
</evidence>